<protein>
    <submittedName>
        <fullName evidence="1">Uncharacterized protein</fullName>
    </submittedName>
</protein>
<accession>A0A8S1R927</accession>
<name>A0A8S1R927_9CILI</name>
<dbReference type="EMBL" id="CAJJDN010000147">
    <property type="protein sequence ID" value="CAD8123884.1"/>
    <property type="molecule type" value="Genomic_DNA"/>
</dbReference>
<keyword evidence="2" id="KW-1185">Reference proteome</keyword>
<dbReference type="Proteomes" id="UP000692954">
    <property type="component" value="Unassembled WGS sequence"/>
</dbReference>
<sequence length="138" mass="16280">MLKLHKREELLEILQRRSQLNNELSKLQRSALIQLDNYKTEDLQSNQIAPGGSPSNIRINLQQFTLPKIQQTTKIKTNKYIGEYNNVLGIITSKHQIPYRNCTYRSASYYHNNSEQFIEKQNYVINQFIRPRKLGSLR</sequence>
<comment type="caution">
    <text evidence="1">The sequence shown here is derived from an EMBL/GenBank/DDBJ whole genome shotgun (WGS) entry which is preliminary data.</text>
</comment>
<gene>
    <name evidence="1" type="ORF">PSON_ATCC_30995.1.T1470160</name>
</gene>
<proteinExistence type="predicted"/>
<organism evidence="1 2">
    <name type="scientific">Paramecium sonneborni</name>
    <dbReference type="NCBI Taxonomy" id="65129"/>
    <lineage>
        <taxon>Eukaryota</taxon>
        <taxon>Sar</taxon>
        <taxon>Alveolata</taxon>
        <taxon>Ciliophora</taxon>
        <taxon>Intramacronucleata</taxon>
        <taxon>Oligohymenophorea</taxon>
        <taxon>Peniculida</taxon>
        <taxon>Parameciidae</taxon>
        <taxon>Paramecium</taxon>
    </lineage>
</organism>
<evidence type="ECO:0000313" key="1">
    <source>
        <dbReference type="EMBL" id="CAD8123884.1"/>
    </source>
</evidence>
<dbReference type="AlphaFoldDB" id="A0A8S1R927"/>
<reference evidence="1" key="1">
    <citation type="submission" date="2021-01" db="EMBL/GenBank/DDBJ databases">
        <authorList>
            <consortium name="Genoscope - CEA"/>
            <person name="William W."/>
        </authorList>
    </citation>
    <scope>NUCLEOTIDE SEQUENCE</scope>
</reference>
<evidence type="ECO:0000313" key="2">
    <source>
        <dbReference type="Proteomes" id="UP000692954"/>
    </source>
</evidence>